<name>A0A4D7JJS2_9BACT</name>
<dbReference type="OrthoDB" id="1100210at2"/>
<protein>
    <recommendedName>
        <fullName evidence="3">Competence protein CoiA-like family protein</fullName>
    </recommendedName>
</protein>
<dbReference type="Proteomes" id="UP000298616">
    <property type="component" value="Chromosome"/>
</dbReference>
<accession>A0A4D7JJS2</accession>
<dbReference type="EMBL" id="CP028923">
    <property type="protein sequence ID" value="QCK15223.1"/>
    <property type="molecule type" value="Genomic_DNA"/>
</dbReference>
<evidence type="ECO:0000313" key="1">
    <source>
        <dbReference type="EMBL" id="QCK15223.1"/>
    </source>
</evidence>
<gene>
    <name evidence="1" type="ORF">DCC35_10935</name>
</gene>
<proteinExistence type="predicted"/>
<evidence type="ECO:0008006" key="3">
    <source>
        <dbReference type="Google" id="ProtNLM"/>
    </source>
</evidence>
<evidence type="ECO:0000313" key="2">
    <source>
        <dbReference type="Proteomes" id="UP000298616"/>
    </source>
</evidence>
<dbReference type="RefSeq" id="WP_137090808.1">
    <property type="nucleotide sequence ID" value="NZ_CP028923.1"/>
</dbReference>
<organism evidence="1 2">
    <name type="scientific">Mangrovivirga cuniculi</name>
    <dbReference type="NCBI Taxonomy" id="2715131"/>
    <lineage>
        <taxon>Bacteria</taxon>
        <taxon>Pseudomonadati</taxon>
        <taxon>Bacteroidota</taxon>
        <taxon>Cytophagia</taxon>
        <taxon>Cytophagales</taxon>
        <taxon>Mangrovivirgaceae</taxon>
        <taxon>Mangrovivirga</taxon>
    </lineage>
</organism>
<dbReference type="KEGG" id="fpf:DCC35_10935"/>
<reference evidence="1 2" key="1">
    <citation type="submission" date="2018-04" db="EMBL/GenBank/DDBJ databases">
        <title>Complete genome uncultured novel isolate.</title>
        <authorList>
            <person name="Merlino G."/>
        </authorList>
    </citation>
    <scope>NUCLEOTIDE SEQUENCE [LARGE SCALE GENOMIC DNA]</scope>
    <source>
        <strain evidence="2">R1DC9</strain>
    </source>
</reference>
<keyword evidence="2" id="KW-1185">Reference proteome</keyword>
<sequence>MPFKGIYKGSEIIAPLLTDEEWDRLKQEIKASNDSLIIAATGKEGYLRKSSRGLKHLAHKKGEAPLNWKPESWEHLMAKEIFLKASIDAGWNASPEYIGHGWVADVLAWKRNVKIAFEIQWSGQTLSVTQERQEKYLKDNVRGCWFFKRLPVDPDSDINLWQGSKEIPAFKVEIDDNENMYIEFENNKILLYDFVKMLLNGGLTFSESISPTKDKVIRLDYNFYEQPCYRCNRMYYRYWVNNSFYDGEHYASSKTVSACNRTVQLNEVLNEEKRYRFEQDIYNEAISICEENGFLLAKIQKHYNRKLGKFHFVFCCPSCKAWIDDYHLEQNELKAQNLLRFQRKIIIDSLANVKVDCPHWCYSKFHED</sequence>
<dbReference type="AlphaFoldDB" id="A0A4D7JJS2"/>